<dbReference type="Gene3D" id="2.180.10.10">
    <property type="entry name" value="RHS repeat-associated core"/>
    <property type="match status" value="1"/>
</dbReference>
<dbReference type="PANTHER" id="PTHR32305">
    <property type="match status" value="1"/>
</dbReference>
<dbReference type="EMBL" id="FQZU01000057">
    <property type="protein sequence ID" value="SHL28202.1"/>
    <property type="molecule type" value="Genomic_DNA"/>
</dbReference>
<dbReference type="STRING" id="1121393.SAMN02745216_04941"/>
<dbReference type="RefSeq" id="WP_073478916.1">
    <property type="nucleotide sequence ID" value="NZ_FQZU01000057.1"/>
</dbReference>
<dbReference type="InterPro" id="IPR050708">
    <property type="entry name" value="T6SS_VgrG/RHS"/>
</dbReference>
<sequence length="873" mass="97003">MPSGGPAAALAVSQSVSVFRVSHDLKIFGQTFCKKFAAGGSFSVFRSDADFDGETWPSDAGAGDSTTWIFDEATGLLIQKLDAEYKGATYAYSAEGKLLTRTWARTDQGQALTTTYGYDPATGEMILTDYSDSTPDIAFEYDRLGRQMSVTDGSGARTFTYNDYLQPESEAITGTVQAVITRAYDAMGRNAGFSTGADYALAYGYDEYGRFETVQYAVDGVAGSASYGYLANSGLLESVTMIEDGADTAVTATYGYEPHRNVKTLVTNQYGAETVSEYGYGYDALGRRTSVTNSGTAFDEPAFNIYGYNSRNELTASNRYLGNSIFDTASQVNDETRAYDYDPIGNRINAQQDYDISSSAPITSTYVTNSLNQYESVMAGGSTISLDYDDDGNLIHKDGVEYVFNCENRLVEVSPLAPVIGDTKVAFAYDYMGRRYLEQSYVYSAGEWSLVSTSTSIWEGWNRIQETTVLASDDSEEKTSWIWGLDLSQSLQGAGGVGGLIAVVDDDSEMDFFLYDANGNVGQLVNALTGDINAAYEYDPFGRLINAQGSKANSNPYRFSTKPMDQQTGLYYYGYRYLDVDLGRWVSRDHLGEFGGTNLYAYVVNRPSDLIDAFGLFSANIGFPNMDGESTITIKPGRYLKDRCIKVYVDNVLKWAANEPDWYRWRDTNLGSITIPFDYKWLNRYDAGEIKIRTSNAEYKKQYKPSSETWSQKANKFNFGLFEGLGIHSVHATAVGIYIWYTGYGDSRISFPDKIAVWDTTIGISARWEFNREAGSGFGELSSPESGFGKTEAVSVNRHWVERVYEMDKQRSPFQRSHQFGGGEKKMFITEARLEYEDAADKWFILDSVVPGIQSSPYKSFDRELRVKQDFQS</sequence>
<keyword evidence="2" id="KW-1185">Reference proteome</keyword>
<dbReference type="PRINTS" id="PR00394">
    <property type="entry name" value="RHSPROTEIN"/>
</dbReference>
<gene>
    <name evidence="1" type="ORF">SAMN02745216_04941</name>
</gene>
<dbReference type="AlphaFoldDB" id="A0A1M6ZCI9"/>
<evidence type="ECO:0000313" key="1">
    <source>
        <dbReference type="EMBL" id="SHL28202.1"/>
    </source>
</evidence>
<dbReference type="InterPro" id="IPR022385">
    <property type="entry name" value="Rhs_assc_core"/>
</dbReference>
<dbReference type="PANTHER" id="PTHR32305:SF15">
    <property type="entry name" value="PROTEIN RHSA-RELATED"/>
    <property type="match status" value="1"/>
</dbReference>
<dbReference type="NCBIfam" id="TIGR03696">
    <property type="entry name" value="Rhs_assc_core"/>
    <property type="match status" value="1"/>
</dbReference>
<dbReference type="Proteomes" id="UP000183994">
    <property type="component" value="Unassembled WGS sequence"/>
</dbReference>
<name>A0A1M6ZCI9_9BACT</name>
<reference evidence="2" key="1">
    <citation type="submission" date="2016-11" db="EMBL/GenBank/DDBJ databases">
        <authorList>
            <person name="Varghese N."/>
            <person name="Submissions S."/>
        </authorList>
    </citation>
    <scope>NUCLEOTIDE SEQUENCE [LARGE SCALE GENOMIC DNA]</scope>
    <source>
        <strain evidence="2">DSM 16219</strain>
    </source>
</reference>
<proteinExistence type="predicted"/>
<dbReference type="OrthoDB" id="173976at2"/>
<accession>A0A1M6ZCI9</accession>
<organism evidence="1 2">
    <name type="scientific">Desulfatibacillum alkenivorans DSM 16219</name>
    <dbReference type="NCBI Taxonomy" id="1121393"/>
    <lineage>
        <taxon>Bacteria</taxon>
        <taxon>Pseudomonadati</taxon>
        <taxon>Thermodesulfobacteriota</taxon>
        <taxon>Desulfobacteria</taxon>
        <taxon>Desulfobacterales</taxon>
        <taxon>Desulfatibacillaceae</taxon>
        <taxon>Desulfatibacillum</taxon>
    </lineage>
</organism>
<evidence type="ECO:0000313" key="2">
    <source>
        <dbReference type="Proteomes" id="UP000183994"/>
    </source>
</evidence>
<protein>
    <submittedName>
        <fullName evidence="1">RHS repeat-associated core domain-containing protein</fullName>
    </submittedName>
</protein>